<dbReference type="GO" id="GO:0005886">
    <property type="term" value="C:plasma membrane"/>
    <property type="evidence" value="ECO:0007669"/>
    <property type="project" value="UniProtKB-SubCell"/>
</dbReference>
<evidence type="ECO:0000313" key="8">
    <source>
        <dbReference type="Proteomes" id="UP000019760"/>
    </source>
</evidence>
<keyword evidence="5 6" id="KW-0472">Membrane</keyword>
<organism evidence="7 8">
    <name type="scientific">Acidomonas methanolica NBRC 104435</name>
    <dbReference type="NCBI Taxonomy" id="1231351"/>
    <lineage>
        <taxon>Bacteria</taxon>
        <taxon>Pseudomonadati</taxon>
        <taxon>Pseudomonadota</taxon>
        <taxon>Alphaproteobacteria</taxon>
        <taxon>Acetobacterales</taxon>
        <taxon>Acetobacteraceae</taxon>
        <taxon>Acidomonas</taxon>
    </lineage>
</organism>
<dbReference type="AlphaFoldDB" id="A0A023D9G5"/>
<feature type="transmembrane region" description="Helical" evidence="6">
    <location>
        <begin position="172"/>
        <end position="192"/>
    </location>
</feature>
<feature type="transmembrane region" description="Helical" evidence="6">
    <location>
        <begin position="28"/>
        <end position="47"/>
    </location>
</feature>
<dbReference type="EMBL" id="BAND01000288">
    <property type="protein sequence ID" value="GAJ30768.1"/>
    <property type="molecule type" value="Genomic_DNA"/>
</dbReference>
<evidence type="ECO:0000256" key="1">
    <source>
        <dbReference type="ARBA" id="ARBA00004651"/>
    </source>
</evidence>
<evidence type="ECO:0000256" key="6">
    <source>
        <dbReference type="SAM" id="Phobius"/>
    </source>
</evidence>
<proteinExistence type="predicted"/>
<name>A0A023D9G5_ACIMT</name>
<dbReference type="InterPro" id="IPR050833">
    <property type="entry name" value="Poly_Biosynth_Transport"/>
</dbReference>
<evidence type="ECO:0000313" key="7">
    <source>
        <dbReference type="EMBL" id="GAJ30768.1"/>
    </source>
</evidence>
<accession>A0A023D9G5</accession>
<dbReference type="PANTHER" id="PTHR30250">
    <property type="entry name" value="PST FAMILY PREDICTED COLANIC ACID TRANSPORTER"/>
    <property type="match status" value="1"/>
</dbReference>
<feature type="transmembrane region" description="Helical" evidence="6">
    <location>
        <begin position="322"/>
        <end position="345"/>
    </location>
</feature>
<evidence type="ECO:0000256" key="3">
    <source>
        <dbReference type="ARBA" id="ARBA00022692"/>
    </source>
</evidence>
<keyword evidence="8" id="KW-1185">Reference proteome</keyword>
<dbReference type="PANTHER" id="PTHR30250:SF31">
    <property type="entry name" value="INNER MEMBRANE PROTEIN YGHQ"/>
    <property type="match status" value="1"/>
</dbReference>
<keyword evidence="4 6" id="KW-1133">Transmembrane helix</keyword>
<evidence type="ECO:0000256" key="5">
    <source>
        <dbReference type="ARBA" id="ARBA00023136"/>
    </source>
</evidence>
<keyword evidence="2" id="KW-1003">Cell membrane</keyword>
<evidence type="ECO:0000256" key="2">
    <source>
        <dbReference type="ARBA" id="ARBA00022475"/>
    </source>
</evidence>
<reference evidence="8" key="1">
    <citation type="journal article" date="2014" name="FEMS Microbiol. Lett.">
        <title>Draft Genomic DNA Sequence of the Facultatively Methylotrophic Bacterium Acidomonas methanolica type strain MB58.</title>
        <authorList>
            <person name="Higashiura N."/>
            <person name="Hadano H."/>
            <person name="Hirakawa H."/>
            <person name="Matsutani M."/>
            <person name="Takabe S."/>
            <person name="Matsushita K."/>
            <person name="Azuma Y."/>
        </authorList>
    </citation>
    <scope>NUCLEOTIDE SEQUENCE [LARGE SCALE GENOMIC DNA]</scope>
    <source>
        <strain evidence="8">MB58</strain>
    </source>
</reference>
<protein>
    <recommendedName>
        <fullName evidence="9">Polysaccharide biosynthesis protein</fullName>
    </recommendedName>
</protein>
<evidence type="ECO:0008006" key="9">
    <source>
        <dbReference type="Google" id="ProtNLM"/>
    </source>
</evidence>
<reference evidence="7 8" key="2">
    <citation type="journal article" date="2014" name="FEMS Microbiol. Lett.">
        <title>Draft genomic DNA sequence of the facultatively methylotrophic bacterium Acidomonas methanolica type strain MB58.</title>
        <authorList>
            <person name="Higashiura N."/>
            <person name="Hadano H."/>
            <person name="Hirakawa H."/>
            <person name="Matsutani M."/>
            <person name="Takabe S."/>
            <person name="Matsushita K."/>
            <person name="Azuma Y."/>
        </authorList>
    </citation>
    <scope>NUCLEOTIDE SEQUENCE [LARGE SCALE GENOMIC DNA]</scope>
    <source>
        <strain evidence="7 8">MB58</strain>
    </source>
</reference>
<dbReference type="Proteomes" id="UP000019760">
    <property type="component" value="Unassembled WGS sequence"/>
</dbReference>
<keyword evidence="3 6" id="KW-0812">Transmembrane</keyword>
<comment type="subcellular location">
    <subcellularLocation>
        <location evidence="1">Cell membrane</location>
        <topology evidence="1">Multi-pass membrane protein</topology>
    </subcellularLocation>
</comment>
<sequence>MNEVTEESPRARPAPALLARIFANAGRLLGGQVASGIASFLAVAIVARSLGTAGYGALLLVHSCAMSFSTATRLQSWQPLLNFGPALLEREDHGALHSLLRHCLVLDFGGAALGLVLAIPGVALLGAHLGWPPADQPLALLYMTAILFMNTSGAMGVLRLTDRFGQVMMGDVASAWCKVLGSAIGFLLHWSFGAYLAVWYVAVVAGCMTDHVLAWRALRQAGAMRGFALTGAPWLLRGPDLWRPVLATSADKWLFGLESRVTLLLLGGILGPAPTAVFSVTRDVCDALGQPAQFLAPALYPELIRLRDSRDWAAIRQMTRRILLILAGFCALAIAVAALAGPPVIGLVLGDERKLPFTLLLLLAGTSLMDLWDAPLEPLLLSLGRASALFRGRLAATLVGLPSFYVAARLWGLTGAGSASLMAETLVLLSRLIPARTALSSRP</sequence>
<comment type="caution">
    <text evidence="7">The sequence shown here is derived from an EMBL/GenBank/DDBJ whole genome shotgun (WGS) entry which is preliminary data.</text>
</comment>
<feature type="transmembrane region" description="Helical" evidence="6">
    <location>
        <begin position="139"/>
        <end position="160"/>
    </location>
</feature>
<gene>
    <name evidence="7" type="ORF">Amme_328_007</name>
</gene>
<feature type="transmembrane region" description="Helical" evidence="6">
    <location>
        <begin position="104"/>
        <end position="127"/>
    </location>
</feature>
<evidence type="ECO:0000256" key="4">
    <source>
        <dbReference type="ARBA" id="ARBA00022989"/>
    </source>
</evidence>